<gene>
    <name evidence="9" type="ORF">OPV22_004403</name>
</gene>
<dbReference type="AlphaFoldDB" id="A0AAV8S3P9"/>
<evidence type="ECO:0000313" key="9">
    <source>
        <dbReference type="EMBL" id="KAJ8513969.1"/>
    </source>
</evidence>
<comment type="subcellular location">
    <subcellularLocation>
        <location evidence="1">Nucleus</location>
    </subcellularLocation>
</comment>
<name>A0AAV8S3P9_ENSVE</name>
<dbReference type="Gene3D" id="1.20.5.170">
    <property type="match status" value="1"/>
</dbReference>
<dbReference type="FunFam" id="1.20.5.170:FF:000020">
    <property type="entry name" value="BZIP transcription factor"/>
    <property type="match status" value="1"/>
</dbReference>
<dbReference type="InterPro" id="IPR045314">
    <property type="entry name" value="bZIP_plant_GBF1"/>
</dbReference>
<dbReference type="GO" id="GO:0003700">
    <property type="term" value="F:DNA-binding transcription factor activity"/>
    <property type="evidence" value="ECO:0007669"/>
    <property type="project" value="InterPro"/>
</dbReference>
<keyword evidence="2" id="KW-0805">Transcription regulation</keyword>
<dbReference type="PROSITE" id="PS50217">
    <property type="entry name" value="BZIP"/>
    <property type="match status" value="1"/>
</dbReference>
<evidence type="ECO:0000256" key="7">
    <source>
        <dbReference type="SAM" id="MobiDB-lite"/>
    </source>
</evidence>
<dbReference type="Pfam" id="PF00170">
    <property type="entry name" value="bZIP_1"/>
    <property type="match status" value="1"/>
</dbReference>
<dbReference type="PROSITE" id="PS00036">
    <property type="entry name" value="BZIP_BASIC"/>
    <property type="match status" value="1"/>
</dbReference>
<sequence length="230" mass="26425">MRTSEPFLQPGRAWMVLEIHRRRGSLVHPDSKSHARGLHSTTDRRHDPSTDPVGRASRPPSSAVIYLPTPPPSFPFLLPRNESSHLPEIKMLTPLGHGFAPDDFGPPWANKPAEAPEPDNQTAVSPEELRRLHRMISNRQSARRCRMRRQRHVEELRARASTLRSENRGLADRLAGLAHRCLLVRLDNHRLRAEASVLRRRLADLRLHQHYYYHHHKQVSYSGGYFLGSN</sequence>
<dbReference type="SUPFAM" id="SSF57959">
    <property type="entry name" value="Leucine zipper domain"/>
    <property type="match status" value="1"/>
</dbReference>
<keyword evidence="4" id="KW-0804">Transcription</keyword>
<evidence type="ECO:0000256" key="6">
    <source>
        <dbReference type="SAM" id="Coils"/>
    </source>
</evidence>
<keyword evidence="3" id="KW-0238">DNA-binding</keyword>
<dbReference type="InterPro" id="IPR004827">
    <property type="entry name" value="bZIP"/>
</dbReference>
<evidence type="ECO:0000256" key="1">
    <source>
        <dbReference type="ARBA" id="ARBA00004123"/>
    </source>
</evidence>
<dbReference type="GO" id="GO:0005634">
    <property type="term" value="C:nucleus"/>
    <property type="evidence" value="ECO:0007669"/>
    <property type="project" value="UniProtKB-SubCell"/>
</dbReference>
<keyword evidence="6" id="KW-0175">Coiled coil</keyword>
<organism evidence="9 10">
    <name type="scientific">Ensete ventricosum</name>
    <name type="common">Abyssinian banana</name>
    <name type="synonym">Musa ensete</name>
    <dbReference type="NCBI Taxonomy" id="4639"/>
    <lineage>
        <taxon>Eukaryota</taxon>
        <taxon>Viridiplantae</taxon>
        <taxon>Streptophyta</taxon>
        <taxon>Embryophyta</taxon>
        <taxon>Tracheophyta</taxon>
        <taxon>Spermatophyta</taxon>
        <taxon>Magnoliopsida</taxon>
        <taxon>Liliopsida</taxon>
        <taxon>Zingiberales</taxon>
        <taxon>Musaceae</taxon>
        <taxon>Ensete</taxon>
    </lineage>
</organism>
<evidence type="ECO:0000256" key="2">
    <source>
        <dbReference type="ARBA" id="ARBA00023015"/>
    </source>
</evidence>
<feature type="region of interest" description="Disordered" evidence="7">
    <location>
        <begin position="25"/>
        <end position="63"/>
    </location>
</feature>
<dbReference type="InterPro" id="IPR046347">
    <property type="entry name" value="bZIP_sf"/>
</dbReference>
<protein>
    <recommendedName>
        <fullName evidence="8">BZIP domain-containing protein</fullName>
    </recommendedName>
</protein>
<evidence type="ECO:0000256" key="4">
    <source>
        <dbReference type="ARBA" id="ARBA00023163"/>
    </source>
</evidence>
<dbReference type="GO" id="GO:0045893">
    <property type="term" value="P:positive regulation of DNA-templated transcription"/>
    <property type="evidence" value="ECO:0007669"/>
    <property type="project" value="TreeGrafter"/>
</dbReference>
<dbReference type="PANTHER" id="PTHR45764:SF21">
    <property type="entry name" value="OS03G0770000 PROTEIN"/>
    <property type="match status" value="1"/>
</dbReference>
<keyword evidence="5" id="KW-0539">Nucleus</keyword>
<dbReference type="Proteomes" id="UP001222027">
    <property type="component" value="Unassembled WGS sequence"/>
</dbReference>
<comment type="caution">
    <text evidence="9">The sequence shown here is derived from an EMBL/GenBank/DDBJ whole genome shotgun (WGS) entry which is preliminary data.</text>
</comment>
<dbReference type="EMBL" id="JAQQAF010000001">
    <property type="protein sequence ID" value="KAJ8513969.1"/>
    <property type="molecule type" value="Genomic_DNA"/>
</dbReference>
<proteinExistence type="predicted"/>
<reference evidence="9 10" key="1">
    <citation type="submission" date="2022-12" db="EMBL/GenBank/DDBJ databases">
        <title>Chromosome-scale assembly of the Ensete ventricosum genome.</title>
        <authorList>
            <person name="Dussert Y."/>
            <person name="Stocks J."/>
            <person name="Wendawek A."/>
            <person name="Woldeyes F."/>
            <person name="Nichols R.A."/>
            <person name="Borrell J.S."/>
        </authorList>
    </citation>
    <scope>NUCLEOTIDE SEQUENCE [LARGE SCALE GENOMIC DNA]</scope>
    <source>
        <strain evidence="10">cv. Maze</strain>
        <tissue evidence="9">Seeds</tissue>
    </source>
</reference>
<dbReference type="PANTHER" id="PTHR45764">
    <property type="entry name" value="BZIP TRANSCRIPTION FACTOR 44"/>
    <property type="match status" value="1"/>
</dbReference>
<dbReference type="GO" id="GO:0046982">
    <property type="term" value="F:protein heterodimerization activity"/>
    <property type="evidence" value="ECO:0007669"/>
    <property type="project" value="UniProtKB-ARBA"/>
</dbReference>
<evidence type="ECO:0000256" key="3">
    <source>
        <dbReference type="ARBA" id="ARBA00023125"/>
    </source>
</evidence>
<dbReference type="GO" id="GO:0000976">
    <property type="term" value="F:transcription cis-regulatory region binding"/>
    <property type="evidence" value="ECO:0007669"/>
    <property type="project" value="TreeGrafter"/>
</dbReference>
<evidence type="ECO:0000259" key="8">
    <source>
        <dbReference type="PROSITE" id="PS50217"/>
    </source>
</evidence>
<accession>A0AAV8S3P9</accession>
<dbReference type="CDD" id="cd14702">
    <property type="entry name" value="bZIP_plant_GBF1"/>
    <property type="match status" value="1"/>
</dbReference>
<feature type="coiled-coil region" evidence="6">
    <location>
        <begin position="153"/>
        <end position="208"/>
    </location>
</feature>
<evidence type="ECO:0000256" key="5">
    <source>
        <dbReference type="ARBA" id="ARBA00023242"/>
    </source>
</evidence>
<evidence type="ECO:0000313" key="10">
    <source>
        <dbReference type="Proteomes" id="UP001222027"/>
    </source>
</evidence>
<feature type="region of interest" description="Disordered" evidence="7">
    <location>
        <begin position="104"/>
        <end position="125"/>
    </location>
</feature>
<dbReference type="SMART" id="SM00338">
    <property type="entry name" value="BRLZ"/>
    <property type="match status" value="1"/>
</dbReference>
<keyword evidence="10" id="KW-1185">Reference proteome</keyword>
<feature type="domain" description="BZIP" evidence="8">
    <location>
        <begin position="128"/>
        <end position="177"/>
    </location>
</feature>